<protein>
    <submittedName>
        <fullName evidence="1">Uncharacterized protein</fullName>
    </submittedName>
</protein>
<comment type="caution">
    <text evidence="1">The sequence shown here is derived from an EMBL/GenBank/DDBJ whole genome shotgun (WGS) entry which is preliminary data.</text>
</comment>
<proteinExistence type="predicted"/>
<keyword evidence="2" id="KW-1185">Reference proteome</keyword>
<evidence type="ECO:0000313" key="2">
    <source>
        <dbReference type="Proteomes" id="UP000234323"/>
    </source>
</evidence>
<organism evidence="1 2">
    <name type="scientific">Rhizophagus irregularis</name>
    <dbReference type="NCBI Taxonomy" id="588596"/>
    <lineage>
        <taxon>Eukaryota</taxon>
        <taxon>Fungi</taxon>
        <taxon>Fungi incertae sedis</taxon>
        <taxon>Mucoromycota</taxon>
        <taxon>Glomeromycotina</taxon>
        <taxon>Glomeromycetes</taxon>
        <taxon>Glomerales</taxon>
        <taxon>Glomeraceae</taxon>
        <taxon>Rhizophagus</taxon>
    </lineage>
</organism>
<gene>
    <name evidence="1" type="ORF">RhiirA4_492678</name>
</gene>
<dbReference type="Proteomes" id="UP000234323">
    <property type="component" value="Unassembled WGS sequence"/>
</dbReference>
<sequence length="57" mass="6716">MRLIYCRKKSYNKPFSATETYEEKYVRPLLNEGDIYVGSPWETGKIYVLEHLTTVSP</sequence>
<evidence type="ECO:0000313" key="1">
    <source>
        <dbReference type="EMBL" id="PKY63503.1"/>
    </source>
</evidence>
<dbReference type="AlphaFoldDB" id="A0A2I1HXD3"/>
<accession>A0A2I1HXD3</accession>
<reference evidence="1 2" key="1">
    <citation type="submission" date="2015-10" db="EMBL/GenBank/DDBJ databases">
        <title>Genome analyses suggest a sexual origin of heterokaryosis in a supposedly ancient asexual fungus.</title>
        <authorList>
            <person name="Ropars J."/>
            <person name="Sedzielewska K."/>
            <person name="Noel J."/>
            <person name="Charron P."/>
            <person name="Farinelli L."/>
            <person name="Marton T."/>
            <person name="Kruger M."/>
            <person name="Pelin A."/>
            <person name="Brachmann A."/>
            <person name="Corradi N."/>
        </authorList>
    </citation>
    <scope>NUCLEOTIDE SEQUENCE [LARGE SCALE GENOMIC DNA]</scope>
    <source>
        <strain evidence="1 2">A4</strain>
    </source>
</reference>
<dbReference type="EMBL" id="LLXI01010604">
    <property type="protein sequence ID" value="PKY63503.1"/>
    <property type="molecule type" value="Genomic_DNA"/>
</dbReference>
<name>A0A2I1HXD3_9GLOM</name>